<evidence type="ECO:0000313" key="2">
    <source>
        <dbReference type="Proteomes" id="UP001239111"/>
    </source>
</evidence>
<protein>
    <submittedName>
        <fullName evidence="1">Uncharacterized protein</fullName>
    </submittedName>
</protein>
<reference evidence="1" key="1">
    <citation type="submission" date="2023-04" db="EMBL/GenBank/DDBJ databases">
        <title>A chromosome-level genome assembly of the parasitoid wasp Eretmocerus hayati.</title>
        <authorList>
            <person name="Zhong Y."/>
            <person name="Liu S."/>
            <person name="Liu Y."/>
        </authorList>
    </citation>
    <scope>NUCLEOTIDE SEQUENCE</scope>
    <source>
        <strain evidence="1">ZJU_SS_LIU_2023</strain>
    </source>
</reference>
<keyword evidence="2" id="KW-1185">Reference proteome</keyword>
<comment type="caution">
    <text evidence="1">The sequence shown here is derived from an EMBL/GenBank/DDBJ whole genome shotgun (WGS) entry which is preliminary data.</text>
</comment>
<name>A0ACC2NX88_9HYME</name>
<organism evidence="1 2">
    <name type="scientific">Eretmocerus hayati</name>
    <dbReference type="NCBI Taxonomy" id="131215"/>
    <lineage>
        <taxon>Eukaryota</taxon>
        <taxon>Metazoa</taxon>
        <taxon>Ecdysozoa</taxon>
        <taxon>Arthropoda</taxon>
        <taxon>Hexapoda</taxon>
        <taxon>Insecta</taxon>
        <taxon>Pterygota</taxon>
        <taxon>Neoptera</taxon>
        <taxon>Endopterygota</taxon>
        <taxon>Hymenoptera</taxon>
        <taxon>Apocrita</taxon>
        <taxon>Proctotrupomorpha</taxon>
        <taxon>Chalcidoidea</taxon>
        <taxon>Aphelinidae</taxon>
        <taxon>Aphelininae</taxon>
        <taxon>Eretmocerus</taxon>
    </lineage>
</organism>
<proteinExistence type="predicted"/>
<gene>
    <name evidence="1" type="ORF">QAD02_011619</name>
</gene>
<dbReference type="EMBL" id="CM056742">
    <property type="protein sequence ID" value="KAJ8675833.1"/>
    <property type="molecule type" value="Genomic_DNA"/>
</dbReference>
<accession>A0ACC2NX88</accession>
<sequence length="210" mass="23856">MALTIQQIILDAGKLVNELSAQENTADIIISEIQSVCNQIDSMKQYQEDIDTLNAQTNQKPREEIIAGFKGNAGYFRELQAENKDLRLALEDYQKALEQIMSKYRQQTAYFLKQTQKEANPASNAKCCQQVSQCKCMKVIDSQAEKINEMVSVMRSAAQIDDENEMKYAEMVGRLKEENNGLREILSIVNQYGSSKHENTVDKTVQTDDQ</sequence>
<dbReference type="Proteomes" id="UP001239111">
    <property type="component" value="Chromosome 2"/>
</dbReference>
<evidence type="ECO:0000313" key="1">
    <source>
        <dbReference type="EMBL" id="KAJ8675833.1"/>
    </source>
</evidence>